<evidence type="ECO:0000313" key="2">
    <source>
        <dbReference type="Proteomes" id="UP000625316"/>
    </source>
</evidence>
<keyword evidence="2" id="KW-1185">Reference proteome</keyword>
<reference evidence="1" key="1">
    <citation type="submission" date="2020-10" db="EMBL/GenBank/DDBJ databases">
        <authorList>
            <person name="Castelo-Branco R."/>
            <person name="Eusebio N."/>
            <person name="Adriana R."/>
            <person name="Vieira A."/>
            <person name="Brugerolle De Fraissinette N."/>
            <person name="Rezende De Castro R."/>
            <person name="Schneider M.P."/>
            <person name="Vasconcelos V."/>
            <person name="Leao P.N."/>
        </authorList>
    </citation>
    <scope>NUCLEOTIDE SEQUENCE</scope>
    <source>
        <strain evidence="1">LEGE 11480</strain>
    </source>
</reference>
<name>A0A928Z4R7_9CYAN</name>
<protein>
    <submittedName>
        <fullName evidence="1">Uncharacterized protein</fullName>
    </submittedName>
</protein>
<gene>
    <name evidence="1" type="ORF">IQ266_24555</name>
</gene>
<organism evidence="1 2">
    <name type="scientific">Romeriopsis navalis LEGE 11480</name>
    <dbReference type="NCBI Taxonomy" id="2777977"/>
    <lineage>
        <taxon>Bacteria</taxon>
        <taxon>Bacillati</taxon>
        <taxon>Cyanobacteriota</taxon>
        <taxon>Cyanophyceae</taxon>
        <taxon>Leptolyngbyales</taxon>
        <taxon>Leptolyngbyaceae</taxon>
        <taxon>Romeriopsis</taxon>
        <taxon>Romeriopsis navalis</taxon>
    </lineage>
</organism>
<sequence>MPTKVSVEAPIDAGFVPQRDIWVQLRNAPATYAHDQALLVCELDADEWVAWVPGYGELCLKRSQFHRIGDAD</sequence>
<dbReference type="EMBL" id="JADEXQ010000134">
    <property type="protein sequence ID" value="MBE9032911.1"/>
    <property type="molecule type" value="Genomic_DNA"/>
</dbReference>
<dbReference type="AlphaFoldDB" id="A0A928Z4R7"/>
<accession>A0A928Z4R7</accession>
<proteinExistence type="predicted"/>
<evidence type="ECO:0000313" key="1">
    <source>
        <dbReference type="EMBL" id="MBE9032911.1"/>
    </source>
</evidence>
<comment type="caution">
    <text evidence="1">The sequence shown here is derived from an EMBL/GenBank/DDBJ whole genome shotgun (WGS) entry which is preliminary data.</text>
</comment>
<dbReference type="Proteomes" id="UP000625316">
    <property type="component" value="Unassembled WGS sequence"/>
</dbReference>